<dbReference type="EMBL" id="JAMSHJ010000005">
    <property type="protein sequence ID" value="KAI5405281.1"/>
    <property type="molecule type" value="Genomic_DNA"/>
</dbReference>
<evidence type="ECO:0000313" key="2">
    <source>
        <dbReference type="EMBL" id="KAI5405281.1"/>
    </source>
</evidence>
<proteinExistence type="predicted"/>
<protein>
    <recommendedName>
        <fullName evidence="4">Secreted protein</fullName>
    </recommendedName>
</protein>
<accession>A0A9D4WN08</accession>
<keyword evidence="3" id="KW-1185">Reference proteome</keyword>
<sequence length="115" mass="13783">MLKYSFLIFTLFLFFPKATTPDAVLLVLKLRTTKNLRIIIIDKMDQQHVQQKCSCSNKMKRKNKFMKRCCSYPCRLVSRMFRGFGRCVFVTCYPAVQCFGLDEHKHSHHRKHFDW</sequence>
<keyword evidence="1" id="KW-0732">Signal</keyword>
<evidence type="ECO:0008006" key="4">
    <source>
        <dbReference type="Google" id="ProtNLM"/>
    </source>
</evidence>
<dbReference type="AlphaFoldDB" id="A0A9D4WN08"/>
<comment type="caution">
    <text evidence="2">The sequence shown here is derived from an EMBL/GenBank/DDBJ whole genome shotgun (WGS) entry which is preliminary data.</text>
</comment>
<feature type="signal peptide" evidence="1">
    <location>
        <begin position="1"/>
        <end position="21"/>
    </location>
</feature>
<organism evidence="2 3">
    <name type="scientific">Pisum sativum</name>
    <name type="common">Garden pea</name>
    <name type="synonym">Lathyrus oleraceus</name>
    <dbReference type="NCBI Taxonomy" id="3888"/>
    <lineage>
        <taxon>Eukaryota</taxon>
        <taxon>Viridiplantae</taxon>
        <taxon>Streptophyta</taxon>
        <taxon>Embryophyta</taxon>
        <taxon>Tracheophyta</taxon>
        <taxon>Spermatophyta</taxon>
        <taxon>Magnoliopsida</taxon>
        <taxon>eudicotyledons</taxon>
        <taxon>Gunneridae</taxon>
        <taxon>Pentapetalae</taxon>
        <taxon>rosids</taxon>
        <taxon>fabids</taxon>
        <taxon>Fabales</taxon>
        <taxon>Fabaceae</taxon>
        <taxon>Papilionoideae</taxon>
        <taxon>50 kb inversion clade</taxon>
        <taxon>NPAAA clade</taxon>
        <taxon>Hologalegina</taxon>
        <taxon>IRL clade</taxon>
        <taxon>Fabeae</taxon>
        <taxon>Lathyrus</taxon>
    </lineage>
</organism>
<reference evidence="2 3" key="1">
    <citation type="journal article" date="2022" name="Nat. Genet.">
        <title>Improved pea reference genome and pan-genome highlight genomic features and evolutionary characteristics.</title>
        <authorList>
            <person name="Yang T."/>
            <person name="Liu R."/>
            <person name="Luo Y."/>
            <person name="Hu S."/>
            <person name="Wang D."/>
            <person name="Wang C."/>
            <person name="Pandey M.K."/>
            <person name="Ge S."/>
            <person name="Xu Q."/>
            <person name="Li N."/>
            <person name="Li G."/>
            <person name="Huang Y."/>
            <person name="Saxena R.K."/>
            <person name="Ji Y."/>
            <person name="Li M."/>
            <person name="Yan X."/>
            <person name="He Y."/>
            <person name="Liu Y."/>
            <person name="Wang X."/>
            <person name="Xiang C."/>
            <person name="Varshney R.K."/>
            <person name="Ding H."/>
            <person name="Gao S."/>
            <person name="Zong X."/>
        </authorList>
    </citation>
    <scope>NUCLEOTIDE SEQUENCE [LARGE SCALE GENOMIC DNA]</scope>
    <source>
        <strain evidence="2 3">cv. Zhongwan 6</strain>
    </source>
</reference>
<evidence type="ECO:0000256" key="1">
    <source>
        <dbReference type="SAM" id="SignalP"/>
    </source>
</evidence>
<dbReference type="Proteomes" id="UP001058974">
    <property type="component" value="Chromosome 5"/>
</dbReference>
<evidence type="ECO:0000313" key="3">
    <source>
        <dbReference type="Proteomes" id="UP001058974"/>
    </source>
</evidence>
<dbReference type="Gramene" id="Psat05G0216800-T1">
    <property type="protein sequence ID" value="KAI5405281.1"/>
    <property type="gene ID" value="KIW84_052168"/>
</dbReference>
<gene>
    <name evidence="2" type="ORF">KIW84_052168</name>
</gene>
<name>A0A9D4WN08_PEA</name>
<feature type="chain" id="PRO_5038868169" description="Secreted protein" evidence="1">
    <location>
        <begin position="22"/>
        <end position="115"/>
    </location>
</feature>